<dbReference type="AlphaFoldDB" id="A0A1V6M2A3"/>
<keyword evidence="3" id="KW-1133">Transmembrane helix</keyword>
<dbReference type="InterPro" id="IPR007060">
    <property type="entry name" value="FtsL/DivIC"/>
</dbReference>
<reference evidence="4 5" key="1">
    <citation type="journal article" date="2016" name="Genome Announc.">
        <title>Draft Genome Sequence of the Anaerobic Ammonium-Oxidizing Bacterium 'Candidatus Brocadia sp. 40'.</title>
        <authorList>
            <person name="Ali M."/>
            <person name="Haroon M.F."/>
            <person name="Narita Y."/>
            <person name="Zhang L."/>
            <person name="Rangel Shaw D."/>
            <person name="Okabe S."/>
            <person name="Saikaly P.E."/>
        </authorList>
    </citation>
    <scope>NUCLEOTIDE SEQUENCE [LARGE SCALE GENOMIC DNA]</scope>
    <source>
        <strain evidence="4 5">40</strain>
    </source>
</reference>
<keyword evidence="3" id="KW-0812">Transmembrane</keyword>
<proteinExistence type="predicted"/>
<feature type="coiled-coil region" evidence="1">
    <location>
        <begin position="69"/>
        <end position="103"/>
    </location>
</feature>
<evidence type="ECO:0000256" key="1">
    <source>
        <dbReference type="SAM" id="Coils"/>
    </source>
</evidence>
<dbReference type="Proteomes" id="UP000242219">
    <property type="component" value="Unassembled WGS sequence"/>
</dbReference>
<name>A0A1V6M2A3_9BACT</name>
<feature type="compositionally biased region" description="Polar residues" evidence="2">
    <location>
        <begin position="14"/>
        <end position="27"/>
    </location>
</feature>
<sequence>MQNAKIGMSDSEENSSTAFPSFETSSLHGERAEGRDRNSYFNKFVILVFITSGVIIFFSWTISKIRQDRVRMLEVKKVLEKQATRLEAENLRLENEYSALKKDPVRIEKEAREVLGYTGSDEIIYNKYHFRIKSTTPNEPEKIPARNRWKAFLFDGAFPWQFPAFVILIAVAYYVISYHYEYRKLCKSDC</sequence>
<dbReference type="EMBL" id="MJUW02000030">
    <property type="protein sequence ID" value="OQD46505.1"/>
    <property type="molecule type" value="Genomic_DNA"/>
</dbReference>
<feature type="region of interest" description="Disordered" evidence="2">
    <location>
        <begin position="1"/>
        <end position="30"/>
    </location>
</feature>
<feature type="transmembrane region" description="Helical" evidence="3">
    <location>
        <begin position="152"/>
        <end position="176"/>
    </location>
</feature>
<evidence type="ECO:0008006" key="6">
    <source>
        <dbReference type="Google" id="ProtNLM"/>
    </source>
</evidence>
<keyword evidence="1" id="KW-0175">Coiled coil</keyword>
<evidence type="ECO:0000313" key="5">
    <source>
        <dbReference type="Proteomes" id="UP000242219"/>
    </source>
</evidence>
<accession>A0A1V6M2A3</accession>
<gene>
    <name evidence="4" type="ORF">BIY37_02775</name>
</gene>
<keyword evidence="3" id="KW-0472">Membrane</keyword>
<comment type="caution">
    <text evidence="4">The sequence shown here is derived from an EMBL/GenBank/DDBJ whole genome shotgun (WGS) entry which is preliminary data.</text>
</comment>
<evidence type="ECO:0000313" key="4">
    <source>
        <dbReference type="EMBL" id="OQD46505.1"/>
    </source>
</evidence>
<feature type="transmembrane region" description="Helical" evidence="3">
    <location>
        <begin position="44"/>
        <end position="62"/>
    </location>
</feature>
<evidence type="ECO:0000256" key="2">
    <source>
        <dbReference type="SAM" id="MobiDB-lite"/>
    </source>
</evidence>
<dbReference type="RefSeq" id="WP_070066311.1">
    <property type="nucleotide sequence ID" value="NZ_MJUW02000030.1"/>
</dbReference>
<keyword evidence="5" id="KW-1185">Reference proteome</keyword>
<evidence type="ECO:0000256" key="3">
    <source>
        <dbReference type="SAM" id="Phobius"/>
    </source>
</evidence>
<protein>
    <recommendedName>
        <fullName evidence="6">Septum formation initiator</fullName>
    </recommendedName>
</protein>
<organism evidence="4 5">
    <name type="scientific">Candidatus Brocadia sapporoensis</name>
    <dbReference type="NCBI Taxonomy" id="392547"/>
    <lineage>
        <taxon>Bacteria</taxon>
        <taxon>Pseudomonadati</taxon>
        <taxon>Planctomycetota</taxon>
        <taxon>Candidatus Brocadiia</taxon>
        <taxon>Candidatus Brocadiales</taxon>
        <taxon>Candidatus Brocadiaceae</taxon>
        <taxon>Candidatus Brocadia</taxon>
    </lineage>
</organism>
<dbReference type="Pfam" id="PF04977">
    <property type="entry name" value="DivIC"/>
    <property type="match status" value="1"/>
</dbReference>